<organism evidence="1 2">
    <name type="scientific">Nocardia vermiculata</name>
    <dbReference type="NCBI Taxonomy" id="257274"/>
    <lineage>
        <taxon>Bacteria</taxon>
        <taxon>Bacillati</taxon>
        <taxon>Actinomycetota</taxon>
        <taxon>Actinomycetes</taxon>
        <taxon>Mycobacteriales</taxon>
        <taxon>Nocardiaceae</taxon>
        <taxon>Nocardia</taxon>
    </lineage>
</organism>
<reference evidence="1 2" key="1">
    <citation type="submission" date="2020-04" db="EMBL/GenBank/DDBJ databases">
        <title>MicrobeNet Type strains.</title>
        <authorList>
            <person name="Nicholson A.C."/>
        </authorList>
    </citation>
    <scope>NUCLEOTIDE SEQUENCE [LARGE SCALE GENOMIC DNA]</scope>
    <source>
        <strain evidence="1 2">JCM 12354</strain>
    </source>
</reference>
<accession>A0A846Y3X1</accession>
<evidence type="ECO:0000313" key="1">
    <source>
        <dbReference type="EMBL" id="NKY51968.1"/>
    </source>
</evidence>
<dbReference type="AlphaFoldDB" id="A0A846Y3X1"/>
<keyword evidence="2" id="KW-1185">Reference proteome</keyword>
<evidence type="ECO:0008006" key="3">
    <source>
        <dbReference type="Google" id="ProtNLM"/>
    </source>
</evidence>
<comment type="caution">
    <text evidence="1">The sequence shown here is derived from an EMBL/GenBank/DDBJ whole genome shotgun (WGS) entry which is preliminary data.</text>
</comment>
<evidence type="ECO:0000313" key="2">
    <source>
        <dbReference type="Proteomes" id="UP000565711"/>
    </source>
</evidence>
<sequence length="213" mass="22891">MFLFEIAHPAGAFDDADRELFGSSVTDTLTAPGHAPEETMRRAALATHLAFHELTGWRTGNGPYRRGDPPPLIVTVTTPQAWIEDEGARFYIGTVRAAVNRLDAAHGWKRDPGSLWVRINGVPDGSIGCDGKQATADDVLDFLTADYRAAVVNGDARKIPAGKLLDPTCGMLVPDVAASMPIEHDGVRVGFCAKGCRDSYIRHAGLHGMIAEN</sequence>
<dbReference type="EMBL" id="JAAXOP010000009">
    <property type="protein sequence ID" value="NKY51968.1"/>
    <property type="molecule type" value="Genomic_DNA"/>
</dbReference>
<gene>
    <name evidence="1" type="ORF">HGA08_17250</name>
</gene>
<dbReference type="Proteomes" id="UP000565711">
    <property type="component" value="Unassembled WGS sequence"/>
</dbReference>
<protein>
    <recommendedName>
        <fullName evidence="3">YHS domain-containing protein</fullName>
    </recommendedName>
</protein>
<proteinExistence type="predicted"/>
<name>A0A846Y3X1_9NOCA</name>
<dbReference type="RefSeq" id="WP_067871093.1">
    <property type="nucleotide sequence ID" value="NZ_JAAXOP010000009.1"/>
</dbReference>